<dbReference type="PANTHER" id="PTHR43166:SF30">
    <property type="entry name" value="METHIONINE IMPORT ATP-BINDING PROTEIN METN"/>
    <property type="match status" value="1"/>
</dbReference>
<name>A0A5J4QVB2_9ZZZZ</name>
<keyword evidence="1" id="KW-0813">Transport</keyword>
<evidence type="ECO:0000256" key="1">
    <source>
        <dbReference type="ARBA" id="ARBA00022448"/>
    </source>
</evidence>
<dbReference type="AlphaFoldDB" id="A0A5J4QVB2"/>
<dbReference type="EC" id="3.6.3.-" evidence="7"/>
<dbReference type="PROSITE" id="PS50893">
    <property type="entry name" value="ABC_TRANSPORTER_2"/>
    <property type="match status" value="1"/>
</dbReference>
<keyword evidence="2" id="KW-1003">Cell membrane</keyword>
<dbReference type="SUPFAM" id="SSF52540">
    <property type="entry name" value="P-loop containing nucleoside triphosphate hydrolases"/>
    <property type="match status" value="1"/>
</dbReference>
<keyword evidence="7" id="KW-0547">Nucleotide-binding</keyword>
<reference evidence="7" key="1">
    <citation type="submission" date="2019-03" db="EMBL/GenBank/DDBJ databases">
        <title>Single cell metagenomics reveals metabolic interactions within the superorganism composed of flagellate Streblomastix strix and complex community of Bacteroidetes bacteria on its surface.</title>
        <authorList>
            <person name="Treitli S.C."/>
            <person name="Kolisko M."/>
            <person name="Husnik F."/>
            <person name="Keeling P."/>
            <person name="Hampl V."/>
        </authorList>
    </citation>
    <scope>NUCLEOTIDE SEQUENCE</scope>
    <source>
        <strain evidence="7">STM</strain>
    </source>
</reference>
<keyword evidence="7" id="KW-0378">Hydrolase</keyword>
<dbReference type="GO" id="GO:0006865">
    <property type="term" value="P:amino acid transport"/>
    <property type="evidence" value="ECO:0007669"/>
    <property type="project" value="UniProtKB-KW"/>
</dbReference>
<dbReference type="InterPro" id="IPR017871">
    <property type="entry name" value="ABC_transporter-like_CS"/>
</dbReference>
<dbReference type="GO" id="GO:0016887">
    <property type="term" value="F:ATP hydrolysis activity"/>
    <property type="evidence" value="ECO:0007669"/>
    <property type="project" value="InterPro"/>
</dbReference>
<dbReference type="PANTHER" id="PTHR43166">
    <property type="entry name" value="AMINO ACID IMPORT ATP-BINDING PROTEIN"/>
    <property type="match status" value="1"/>
</dbReference>
<feature type="non-terminal residue" evidence="7">
    <location>
        <position position="1"/>
    </location>
</feature>
<evidence type="ECO:0000259" key="6">
    <source>
        <dbReference type="PROSITE" id="PS50893"/>
    </source>
</evidence>
<organism evidence="7">
    <name type="scientific">termite gut metagenome</name>
    <dbReference type="NCBI Taxonomy" id="433724"/>
    <lineage>
        <taxon>unclassified sequences</taxon>
        <taxon>metagenomes</taxon>
        <taxon>organismal metagenomes</taxon>
    </lineage>
</organism>
<dbReference type="InterPro" id="IPR050086">
    <property type="entry name" value="MetN_ABC_transporter-like"/>
</dbReference>
<evidence type="ECO:0000313" key="7">
    <source>
        <dbReference type="EMBL" id="KAA6325044.1"/>
    </source>
</evidence>
<sequence>RNIGMIFQHFNLLTSRTVFKNVAFPLELNKTSQADIEERVIELLKLVGIENKAQDYPSKLSGGQKQRVAIARALANNPNILLCDEATSALDPATTHSILSLLKEINEKFNITILLITHEPDVVRKICDEVVVLSEGRLVDKGIVAEIEAAGYI</sequence>
<proteinExistence type="predicted"/>
<evidence type="ECO:0000256" key="2">
    <source>
        <dbReference type="ARBA" id="ARBA00022475"/>
    </source>
</evidence>
<dbReference type="InterPro" id="IPR027417">
    <property type="entry name" value="P-loop_NTPase"/>
</dbReference>
<dbReference type="EMBL" id="SNRY01002446">
    <property type="protein sequence ID" value="KAA6325044.1"/>
    <property type="molecule type" value="Genomic_DNA"/>
</dbReference>
<protein>
    <submittedName>
        <fullName evidence="7">Methionine import ATP-binding protein MetN</fullName>
        <ecNumber evidence="7">3.6.3.-</ecNumber>
    </submittedName>
</protein>
<evidence type="ECO:0000256" key="4">
    <source>
        <dbReference type="ARBA" id="ARBA00022970"/>
    </source>
</evidence>
<comment type="caution">
    <text evidence="7">The sequence shown here is derived from an EMBL/GenBank/DDBJ whole genome shotgun (WGS) entry which is preliminary data.</text>
</comment>
<accession>A0A5J4QVB2</accession>
<dbReference type="GO" id="GO:0005524">
    <property type="term" value="F:ATP binding"/>
    <property type="evidence" value="ECO:0007669"/>
    <property type="project" value="UniProtKB-KW"/>
</dbReference>
<keyword evidence="4" id="KW-0029">Amino-acid transport</keyword>
<evidence type="ECO:0000256" key="3">
    <source>
        <dbReference type="ARBA" id="ARBA00022967"/>
    </source>
</evidence>
<dbReference type="PROSITE" id="PS00211">
    <property type="entry name" value="ABC_TRANSPORTER_1"/>
    <property type="match status" value="1"/>
</dbReference>
<keyword evidence="3" id="KW-1278">Translocase</keyword>
<keyword evidence="7" id="KW-0067">ATP-binding</keyword>
<dbReference type="InterPro" id="IPR003439">
    <property type="entry name" value="ABC_transporter-like_ATP-bd"/>
</dbReference>
<evidence type="ECO:0000256" key="5">
    <source>
        <dbReference type="ARBA" id="ARBA00023136"/>
    </source>
</evidence>
<dbReference type="Gene3D" id="3.40.50.300">
    <property type="entry name" value="P-loop containing nucleotide triphosphate hydrolases"/>
    <property type="match status" value="1"/>
</dbReference>
<feature type="domain" description="ABC transporter" evidence="6">
    <location>
        <begin position="1"/>
        <end position="153"/>
    </location>
</feature>
<dbReference type="Pfam" id="PF00005">
    <property type="entry name" value="ABC_tran"/>
    <property type="match status" value="1"/>
</dbReference>
<keyword evidence="5" id="KW-0472">Membrane</keyword>
<gene>
    <name evidence="7" type="ORF">EZS27_025700</name>
</gene>